<dbReference type="GO" id="GO:0006974">
    <property type="term" value="P:DNA damage response"/>
    <property type="evidence" value="ECO:0007669"/>
    <property type="project" value="InterPro"/>
</dbReference>
<name>A0A8H7QK65_9FUNG</name>
<dbReference type="InterPro" id="IPR038904">
    <property type="entry name" value="BRAT1"/>
</dbReference>
<dbReference type="GO" id="GO:0005634">
    <property type="term" value="C:nucleus"/>
    <property type="evidence" value="ECO:0007669"/>
    <property type="project" value="TreeGrafter"/>
</dbReference>
<dbReference type="PANTHER" id="PTHR21331:SF2">
    <property type="entry name" value="BRCA1-ASSOCIATED ATM ACTIVATOR 1"/>
    <property type="match status" value="1"/>
</dbReference>
<proteinExistence type="inferred from homology"/>
<accession>A0A8H7QK65</accession>
<keyword evidence="2" id="KW-0963">Cytoplasm</keyword>
<dbReference type="InterPro" id="IPR011989">
    <property type="entry name" value="ARM-like"/>
</dbReference>
<reference evidence="4" key="1">
    <citation type="submission" date="2020-12" db="EMBL/GenBank/DDBJ databases">
        <title>Metabolic potential, ecology and presence of endohyphal bacteria is reflected in genomic diversity of Mucoromycotina.</title>
        <authorList>
            <person name="Muszewska A."/>
            <person name="Okrasinska A."/>
            <person name="Steczkiewicz K."/>
            <person name="Drgas O."/>
            <person name="Orlowska M."/>
            <person name="Perlinska-Lenart U."/>
            <person name="Aleksandrzak-Piekarczyk T."/>
            <person name="Szatraj K."/>
            <person name="Zielenkiewicz U."/>
            <person name="Pilsyk S."/>
            <person name="Malc E."/>
            <person name="Mieczkowski P."/>
            <person name="Kruszewska J.S."/>
            <person name="Biernat P."/>
            <person name="Pawlowska J."/>
        </authorList>
    </citation>
    <scope>NUCLEOTIDE SEQUENCE</scope>
    <source>
        <strain evidence="4">CBS 226.32</strain>
    </source>
</reference>
<comment type="caution">
    <text evidence="4">The sequence shown here is derived from an EMBL/GenBank/DDBJ whole genome shotgun (WGS) entry which is preliminary data.</text>
</comment>
<evidence type="ECO:0000256" key="1">
    <source>
        <dbReference type="ARBA" id="ARBA00004496"/>
    </source>
</evidence>
<dbReference type="EMBL" id="JAEPRC010000616">
    <property type="protein sequence ID" value="KAG2193991.1"/>
    <property type="molecule type" value="Genomic_DNA"/>
</dbReference>
<dbReference type="SUPFAM" id="SSF48371">
    <property type="entry name" value="ARM repeat"/>
    <property type="match status" value="2"/>
</dbReference>
<dbReference type="PANTHER" id="PTHR21331">
    <property type="entry name" value="BRCA1-ASSOCIATED ATM ACTIVATOR 1"/>
    <property type="match status" value="1"/>
</dbReference>
<dbReference type="Proteomes" id="UP000650833">
    <property type="component" value="Unassembled WGS sequence"/>
</dbReference>
<gene>
    <name evidence="4" type="ORF">INT46_007605</name>
</gene>
<sequence length="778" mass="89006">MDIQRASSMIKALPYMSKTIVDDTLYEKVLSFLTLVLSTHSINTIIELNKNCQIFRQIKEACLLVDEQDYRVTTLCLRLLGQLIHYGKDELFQELESNYLDLLSMLTTGIKSNEAALRCACIEACRLFLWCDKGYNWLLNNEKATYLIPFALLDSSSYVVAEACQLFAALLTFKSNALLQKMDPSELIRSILLQSTQGVRDQKQILSVLDFCWAIVALRDQNTLRYLQSKQLLHSFIPSLLSYDRMIRARILEIINELFTWDLDPLTTLNLSCDGSNKNLIEKIAYSIISELALKMIKESTLFNDIMTAISLLEISFTLLAQISNTETCSIDAAYLTLHQLLHICMDSNNKELSNVKKSLKSNRLKNNLLQLVIRSTNKLLEVKPSIINNSGFNDFFDVLKHDKMYSDSRVLKANLELLTNAMYKDQQPAILTQCTHALVKIMMNDDTVLDCKSLSIVLASFDNLLGHEEIGTLVTESGKGFAEALEYKLLDTEWDIRDATVNFVGQLFTDDPIKMTKVQFALTYNLPLQVFSRIHDAEPYVRASAIQVLQMMMKCKEGWNYIQQHKVSRDLAAKLPCLLYDTEAFVRRAALDAINCLVENRSCQGMLMEIEDSKNQNSLNPDIIRNLVQDEDTDVCIRACKLIESLWLLYNHEKRQNKKNRNQDHIFKHIKAGELLAEAAIDTNRVVRIEAVRVIERLLSQYSTTGLGSTQKRPFVELDEQDDDFIKTLQQVNLVKQKQTLNPEHLYQEAFDINADMMTQSIIPTNPDDDINMLDCY</sequence>
<dbReference type="Gene3D" id="1.25.10.10">
    <property type="entry name" value="Leucine-rich Repeat Variant"/>
    <property type="match status" value="1"/>
</dbReference>
<organism evidence="4 5">
    <name type="scientific">Mucor plumbeus</name>
    <dbReference type="NCBI Taxonomy" id="97098"/>
    <lineage>
        <taxon>Eukaryota</taxon>
        <taxon>Fungi</taxon>
        <taxon>Fungi incertae sedis</taxon>
        <taxon>Mucoromycota</taxon>
        <taxon>Mucoromycotina</taxon>
        <taxon>Mucoromycetes</taxon>
        <taxon>Mucorales</taxon>
        <taxon>Mucorineae</taxon>
        <taxon>Mucoraceae</taxon>
        <taxon>Mucor</taxon>
    </lineage>
</organism>
<dbReference type="AlphaFoldDB" id="A0A8H7QK65"/>
<protein>
    <submittedName>
        <fullName evidence="4">Uncharacterized protein</fullName>
    </submittedName>
</protein>
<comment type="similarity">
    <text evidence="3">Belongs to the BRAT1 family.</text>
</comment>
<dbReference type="InterPro" id="IPR016024">
    <property type="entry name" value="ARM-type_fold"/>
</dbReference>
<evidence type="ECO:0000256" key="2">
    <source>
        <dbReference type="ARBA" id="ARBA00022490"/>
    </source>
</evidence>
<evidence type="ECO:0000256" key="3">
    <source>
        <dbReference type="ARBA" id="ARBA00061308"/>
    </source>
</evidence>
<evidence type="ECO:0000313" key="4">
    <source>
        <dbReference type="EMBL" id="KAG2193991.1"/>
    </source>
</evidence>
<comment type="subcellular location">
    <subcellularLocation>
        <location evidence="1">Cytoplasm</location>
    </subcellularLocation>
</comment>
<dbReference type="OrthoDB" id="10057956at2759"/>
<dbReference type="GO" id="GO:0005737">
    <property type="term" value="C:cytoplasm"/>
    <property type="evidence" value="ECO:0007669"/>
    <property type="project" value="UniProtKB-SubCell"/>
</dbReference>
<keyword evidence="5" id="KW-1185">Reference proteome</keyword>
<evidence type="ECO:0000313" key="5">
    <source>
        <dbReference type="Proteomes" id="UP000650833"/>
    </source>
</evidence>